<protein>
    <submittedName>
        <fullName evidence="2">Glycosyltransferase EpsE</fullName>
    </submittedName>
</protein>
<dbReference type="GO" id="GO:0016757">
    <property type="term" value="F:glycosyltransferase activity"/>
    <property type="evidence" value="ECO:0007669"/>
    <property type="project" value="UniProtKB-KW"/>
</dbReference>
<sequence>MIRLLPLRLRETLRSIDWLARLYRKYVINMPLDGSYDEIVAHQQVMLDKVEGNNDISISLIVPTYNPDLSLFKKMIQSVCNQSHLNWQLVIVDDASHNESLSAYLSELKSDERIAVVERETNGHISAASNSGLSVATGDYIALLDHDDELHIHALKAMSAAITKTPTAQVLYSDEDKFNHKGQRVSPHFKPKWNPDLLYSMNYVSHLGLYQRDLVMKVGGFREGYEGSQDYDLLLRCVKLCQASDIIHVPYVLYHWRALRGSTAFAESEKSYSENAGLRALQDHVSSSGANVELGLLPNTYKVNWPLPDSKPLVSIIIPTKNGKALVEQCIQSVYEKNNYAEFEVLLVDNQSDEKESIDYFSLLESQGKIRLLSFPHAFNYSAINNYAVSEARGSIVVLMNNDIEVISENWLSEMVSLVSRDEVGCVGSKLYYPNGKIQHGGVIIGLGGVAGHSHKYFPKNSPGYFKRLKVVQNLSAVTAACLAVRKSVFLEVGGLNEESLTIAFNDVDFCLKVQAKGYYNVWSPYVEMVHHESISRGAEDTPEKQARFTSEVNFMKTSWGDNLLHDPCYSEWLTLDREDFTFR</sequence>
<evidence type="ECO:0000313" key="2">
    <source>
        <dbReference type="EMBL" id="VVV02892.1"/>
    </source>
</evidence>
<dbReference type="PANTHER" id="PTHR43179:SF7">
    <property type="entry name" value="RHAMNOSYLTRANSFERASE WBBL"/>
    <property type="match status" value="1"/>
</dbReference>
<proteinExistence type="predicted"/>
<feature type="domain" description="Glycosyltransferase 2-like" evidence="1">
    <location>
        <begin position="59"/>
        <end position="215"/>
    </location>
</feature>
<name>A0A5Q4ZPF1_9GAMM</name>
<keyword evidence="2" id="KW-0808">Transferase</keyword>
<dbReference type="Gene3D" id="3.90.550.10">
    <property type="entry name" value="Spore Coat Polysaccharide Biosynthesis Protein SpsA, Chain A"/>
    <property type="match status" value="2"/>
</dbReference>
<dbReference type="AlphaFoldDB" id="A0A5Q4ZPF1"/>
<gene>
    <name evidence="2" type="primary">epsE_1</name>
    <name evidence="2" type="ORF">AW0309160_00217</name>
</gene>
<dbReference type="CDD" id="cd04184">
    <property type="entry name" value="GT2_RfbC_Mx_like"/>
    <property type="match status" value="1"/>
</dbReference>
<dbReference type="EMBL" id="LR721750">
    <property type="protein sequence ID" value="VVV02892.1"/>
    <property type="molecule type" value="Genomic_DNA"/>
</dbReference>
<dbReference type="SUPFAM" id="SSF53448">
    <property type="entry name" value="Nucleotide-diphospho-sugar transferases"/>
    <property type="match status" value="2"/>
</dbReference>
<evidence type="ECO:0000259" key="1">
    <source>
        <dbReference type="Pfam" id="PF00535"/>
    </source>
</evidence>
<feature type="domain" description="Glycosyltransferase 2-like" evidence="1">
    <location>
        <begin position="315"/>
        <end position="490"/>
    </location>
</feature>
<organism evidence="2">
    <name type="scientific">Aliivibrio wodanis</name>
    <dbReference type="NCBI Taxonomy" id="80852"/>
    <lineage>
        <taxon>Bacteria</taxon>
        <taxon>Pseudomonadati</taxon>
        <taxon>Pseudomonadota</taxon>
        <taxon>Gammaproteobacteria</taxon>
        <taxon>Vibrionales</taxon>
        <taxon>Vibrionaceae</taxon>
        <taxon>Aliivibrio</taxon>
    </lineage>
</organism>
<dbReference type="PANTHER" id="PTHR43179">
    <property type="entry name" value="RHAMNOSYLTRANSFERASE WBBL"/>
    <property type="match status" value="1"/>
</dbReference>
<reference evidence="2" key="1">
    <citation type="submission" date="2019-09" db="EMBL/GenBank/DDBJ databases">
        <authorList>
            <person name="Hjerde E."/>
        </authorList>
    </citation>
    <scope>NUCLEOTIDE SEQUENCE</scope>
    <source>
        <strain evidence="2">06/09/160</strain>
    </source>
</reference>
<accession>A0A5Q4ZPF1</accession>
<dbReference type="InterPro" id="IPR001173">
    <property type="entry name" value="Glyco_trans_2-like"/>
</dbReference>
<dbReference type="InterPro" id="IPR029044">
    <property type="entry name" value="Nucleotide-diphossugar_trans"/>
</dbReference>
<dbReference type="Pfam" id="PF00535">
    <property type="entry name" value="Glycos_transf_2"/>
    <property type="match status" value="2"/>
</dbReference>